<keyword evidence="1" id="KW-0732">Signal</keyword>
<dbReference type="Proteomes" id="UP000536711">
    <property type="component" value="Unassembled WGS sequence"/>
</dbReference>
<comment type="caution">
    <text evidence="3">The sequence shown here is derived from an EMBL/GenBank/DDBJ whole genome shotgun (WGS) entry which is preliminary data.</text>
</comment>
<reference evidence="3 4" key="1">
    <citation type="submission" date="2020-01" db="EMBL/GenBank/DDBJ databases">
        <title>Identification and distribution of gene clusters putatively required for synthesis of sphingolipid metabolism inhibitors in phylogenetically diverse species of the filamentous fungus Fusarium.</title>
        <authorList>
            <person name="Kim H.-S."/>
            <person name="Busman M."/>
            <person name="Brown D.W."/>
            <person name="Divon H."/>
            <person name="Uhlig S."/>
            <person name="Proctor R.H."/>
        </authorList>
    </citation>
    <scope>NUCLEOTIDE SEQUENCE [LARGE SCALE GENOMIC DNA]</scope>
    <source>
        <strain evidence="3 4">NRRL 13308</strain>
    </source>
</reference>
<feature type="signal peptide" evidence="1">
    <location>
        <begin position="1"/>
        <end position="19"/>
    </location>
</feature>
<dbReference type="Gene3D" id="1.20.120.1020">
    <property type="entry name" value="Prion-inhibition and propagation, HeLo domain"/>
    <property type="match status" value="1"/>
</dbReference>
<dbReference type="InterPro" id="IPR029498">
    <property type="entry name" value="HeLo_dom"/>
</dbReference>
<dbReference type="InterPro" id="IPR011009">
    <property type="entry name" value="Kinase-like_dom_sf"/>
</dbReference>
<dbReference type="GO" id="GO:0005524">
    <property type="term" value="F:ATP binding"/>
    <property type="evidence" value="ECO:0007669"/>
    <property type="project" value="InterPro"/>
</dbReference>
<dbReference type="OrthoDB" id="1911848at2759"/>
<evidence type="ECO:0000259" key="2">
    <source>
        <dbReference type="PROSITE" id="PS50011"/>
    </source>
</evidence>
<feature type="domain" description="Protein kinase" evidence="2">
    <location>
        <begin position="156"/>
        <end position="585"/>
    </location>
</feature>
<feature type="chain" id="PRO_5034899319" description="Protein kinase domain-containing protein" evidence="1">
    <location>
        <begin position="20"/>
        <end position="585"/>
    </location>
</feature>
<proteinExistence type="predicted"/>
<dbReference type="PROSITE" id="PS50011">
    <property type="entry name" value="PROTEIN_KINASE_DOM"/>
    <property type="match status" value="1"/>
</dbReference>
<protein>
    <recommendedName>
        <fullName evidence="2">Protein kinase domain-containing protein</fullName>
    </recommendedName>
</protein>
<keyword evidence="4" id="KW-1185">Reference proteome</keyword>
<evidence type="ECO:0000313" key="4">
    <source>
        <dbReference type="Proteomes" id="UP000536711"/>
    </source>
</evidence>
<dbReference type="InterPro" id="IPR038305">
    <property type="entry name" value="HeLo_sf"/>
</dbReference>
<organism evidence="3 4">
    <name type="scientific">Fusarium acutatum</name>
    <dbReference type="NCBI Taxonomy" id="78861"/>
    <lineage>
        <taxon>Eukaryota</taxon>
        <taxon>Fungi</taxon>
        <taxon>Dikarya</taxon>
        <taxon>Ascomycota</taxon>
        <taxon>Pezizomycotina</taxon>
        <taxon>Sordariomycetes</taxon>
        <taxon>Hypocreomycetidae</taxon>
        <taxon>Hypocreales</taxon>
        <taxon>Nectriaceae</taxon>
        <taxon>Fusarium</taxon>
        <taxon>Fusarium fujikuroi species complex</taxon>
    </lineage>
</organism>
<dbReference type="Pfam" id="PF14479">
    <property type="entry name" value="HeLo"/>
    <property type="match status" value="1"/>
</dbReference>
<dbReference type="Gene3D" id="1.10.510.10">
    <property type="entry name" value="Transferase(Phosphotransferase) domain 1"/>
    <property type="match status" value="1"/>
</dbReference>
<gene>
    <name evidence="3" type="ORF">FACUT_6742</name>
</gene>
<dbReference type="PANTHER" id="PTHR37542:SF1">
    <property type="entry name" value="PRION-INHIBITION AND PROPAGATION HELO DOMAIN-CONTAINING PROTEIN"/>
    <property type="match status" value="1"/>
</dbReference>
<accession>A0A8H4NLA6</accession>
<dbReference type="AlphaFoldDB" id="A0A8H4NLA6"/>
<name>A0A8H4NLA6_9HYPO</name>
<evidence type="ECO:0000313" key="3">
    <source>
        <dbReference type="EMBL" id="KAF4436051.1"/>
    </source>
</evidence>
<dbReference type="GO" id="GO:0004672">
    <property type="term" value="F:protein kinase activity"/>
    <property type="evidence" value="ECO:0007669"/>
    <property type="project" value="InterPro"/>
</dbReference>
<sequence length="585" mass="66328">MSGLEAIAILGFALQVVDTTVKVIDLWKATNEVGQEVIIIKARLDMIRARLKTWALGWGRLKEEDLIKSPRFKEFGSLALRYVLIIQYRLTALEDFDKRYPSLFRNDRVLEGQPRSADRGLQLALIAQTDGPDVKDLELLQKEVASINHANIVQRWRWARKRGEGMKMTDQIAVLVGELEDFFIPPTSEQIEPVGFDRNQPPIGGSGEDRAFKVVQGIATFKEAAEEMRNRTDTMHQRELLRSHRGIKNEKKLDNTNEYSTKRSLANFKARNINITPVMIEWICVPSSLSAEIKEASQNQIHDLALLLHSEKKPQEFRTLECIAMVDMPVAEEEDAQYGLVFKLEEGQQVYTLLELLSRENFTPKSLTERLKLVKLLSKTLLFLHLGSWLHKGIRSDNVLFLSNDISSVDLGAAYIGGFDYSRLFRETRLTQNVGDNRFQNLYRHPDHQGHPVHQNGESTDRPPFSYKADLYSLGVVLVEIGLWSPIIKLLDVRGSQGEDKSVRETILDMIPEVRMRMGDAFADAALACLRSEFQTGEAGQPESVQEAFYLSVSLRLEPAVARDCIERAKRACQVPHSDLTTNAA</sequence>
<dbReference type="PANTHER" id="PTHR37542">
    <property type="entry name" value="HELO DOMAIN-CONTAINING PROTEIN-RELATED"/>
    <property type="match status" value="1"/>
</dbReference>
<dbReference type="EMBL" id="JAADJF010000158">
    <property type="protein sequence ID" value="KAF4436051.1"/>
    <property type="molecule type" value="Genomic_DNA"/>
</dbReference>
<dbReference type="SUPFAM" id="SSF56112">
    <property type="entry name" value="Protein kinase-like (PK-like)"/>
    <property type="match status" value="1"/>
</dbReference>
<dbReference type="InterPro" id="IPR000719">
    <property type="entry name" value="Prot_kinase_dom"/>
</dbReference>
<evidence type="ECO:0000256" key="1">
    <source>
        <dbReference type="SAM" id="SignalP"/>
    </source>
</evidence>